<dbReference type="PIRSF" id="PIRSF006351">
    <property type="entry name" value="PTS_EIIC-Cellobiose"/>
    <property type="match status" value="1"/>
</dbReference>
<dbReference type="PANTHER" id="PTHR33989">
    <property type="match status" value="1"/>
</dbReference>
<feature type="transmembrane region" description="Helical" evidence="9">
    <location>
        <begin position="91"/>
        <end position="114"/>
    </location>
</feature>
<feature type="transmembrane region" description="Helical" evidence="9">
    <location>
        <begin position="328"/>
        <end position="346"/>
    </location>
</feature>
<evidence type="ECO:0000313" key="11">
    <source>
        <dbReference type="EMBL" id="RVU69980.1"/>
    </source>
</evidence>
<keyword evidence="6 9" id="KW-1133">Transmembrane helix</keyword>
<evidence type="ECO:0000256" key="9">
    <source>
        <dbReference type="SAM" id="Phobius"/>
    </source>
</evidence>
<feature type="domain" description="PTS EIIC type-3" evidence="10">
    <location>
        <begin position="1"/>
        <end position="369"/>
    </location>
</feature>
<dbReference type="InterPro" id="IPR004796">
    <property type="entry name" value="PTS_IIC_cello"/>
</dbReference>
<dbReference type="Pfam" id="PF02378">
    <property type="entry name" value="PTS_EIIC"/>
    <property type="match status" value="1"/>
</dbReference>
<dbReference type="GO" id="GO:1901264">
    <property type="term" value="P:carbohydrate derivative transport"/>
    <property type="evidence" value="ECO:0007669"/>
    <property type="project" value="TreeGrafter"/>
</dbReference>
<organism evidence="11 12">
    <name type="scientific">Lactobacillus xujianguonis</name>
    <dbReference type="NCBI Taxonomy" id="2495899"/>
    <lineage>
        <taxon>Bacteria</taxon>
        <taxon>Bacillati</taxon>
        <taxon>Bacillota</taxon>
        <taxon>Bacilli</taxon>
        <taxon>Lactobacillales</taxon>
        <taxon>Lactobacillaceae</taxon>
        <taxon>Lactobacillus</taxon>
    </lineage>
</organism>
<evidence type="ECO:0000256" key="7">
    <source>
        <dbReference type="ARBA" id="ARBA00023136"/>
    </source>
</evidence>
<reference evidence="11 12" key="1">
    <citation type="submission" date="2018-12" db="EMBL/GenBank/DDBJ databases">
        <authorList>
            <person name="Meng J."/>
        </authorList>
    </citation>
    <scope>NUCLEOTIDE SEQUENCE [LARGE SCALE GENOMIC DNA]</scope>
    <source>
        <strain evidence="11 12">HT111-2</strain>
    </source>
</reference>
<comment type="subcellular location">
    <subcellularLocation>
        <location evidence="1">Cell membrane</location>
        <topology evidence="1">Multi-pass membrane protein</topology>
    </subcellularLocation>
</comment>
<protein>
    <recommendedName>
        <fullName evidence="8">Permease IIC component</fullName>
    </recommendedName>
</protein>
<accession>A0A437SST4</accession>
<feature type="transmembrane region" description="Helical" evidence="9">
    <location>
        <begin position="61"/>
        <end position="79"/>
    </location>
</feature>
<dbReference type="InterPro" id="IPR004501">
    <property type="entry name" value="PTS_EIIC_3"/>
</dbReference>
<dbReference type="InterPro" id="IPR051088">
    <property type="entry name" value="PTS_Sugar-EIIC/EIIB"/>
</dbReference>
<dbReference type="PANTHER" id="PTHR33989:SF4">
    <property type="entry name" value="PTS SYSTEM N,N'-DIACETYLCHITOBIOSE-SPECIFIC EIIC COMPONENT"/>
    <property type="match status" value="1"/>
</dbReference>
<evidence type="ECO:0000256" key="6">
    <source>
        <dbReference type="ARBA" id="ARBA00022989"/>
    </source>
</evidence>
<feature type="transmembrane region" description="Helical" evidence="9">
    <location>
        <begin position="301"/>
        <end position="321"/>
    </location>
</feature>
<evidence type="ECO:0000256" key="4">
    <source>
        <dbReference type="ARBA" id="ARBA00022597"/>
    </source>
</evidence>
<dbReference type="GO" id="GO:0008982">
    <property type="term" value="F:protein-N(PI)-phosphohistidine-sugar phosphotransferase activity"/>
    <property type="evidence" value="ECO:0007669"/>
    <property type="project" value="UniProtKB-UniRule"/>
</dbReference>
<dbReference type="GO" id="GO:0009401">
    <property type="term" value="P:phosphoenolpyruvate-dependent sugar phosphotransferase system"/>
    <property type="evidence" value="ECO:0007669"/>
    <property type="project" value="InterPro"/>
</dbReference>
<keyword evidence="4 8" id="KW-0762">Sugar transport</keyword>
<dbReference type="Proteomes" id="UP000288291">
    <property type="component" value="Unassembled WGS sequence"/>
</dbReference>
<comment type="caution">
    <text evidence="11">The sequence shown here is derived from an EMBL/GenBank/DDBJ whole genome shotgun (WGS) entry which is preliminary data.</text>
</comment>
<dbReference type="NCBIfam" id="TIGR00410">
    <property type="entry name" value="lacE"/>
    <property type="match status" value="1"/>
</dbReference>
<keyword evidence="12" id="KW-1185">Reference proteome</keyword>
<evidence type="ECO:0000313" key="12">
    <source>
        <dbReference type="Proteomes" id="UP000288291"/>
    </source>
</evidence>
<keyword evidence="3 8" id="KW-1003">Cell membrane</keyword>
<feature type="transmembrane region" description="Helical" evidence="9">
    <location>
        <begin position="175"/>
        <end position="197"/>
    </location>
</feature>
<gene>
    <name evidence="11" type="ORF">EJK17_10035</name>
</gene>
<dbReference type="AlphaFoldDB" id="A0A437SST4"/>
<feature type="transmembrane region" description="Helical" evidence="9">
    <location>
        <begin position="28"/>
        <end position="49"/>
    </location>
</feature>
<feature type="transmembrane region" description="Helical" evidence="9">
    <location>
        <begin position="352"/>
        <end position="373"/>
    </location>
</feature>
<evidence type="ECO:0000256" key="8">
    <source>
        <dbReference type="PIRNR" id="PIRNR006351"/>
    </source>
</evidence>
<name>A0A437SST4_9LACO</name>
<evidence type="ECO:0000256" key="1">
    <source>
        <dbReference type="ARBA" id="ARBA00004651"/>
    </source>
</evidence>
<comment type="function">
    <text evidence="8">The phosphoenolpyruvate-dependent sugar phosphotransferase system (PTS), a major carbohydrate active -transport system, catalyzes the phosphorylation of incoming sugar substrates concomitant with their translocation across the cell membrane.</text>
</comment>
<dbReference type="GO" id="GO:0005886">
    <property type="term" value="C:plasma membrane"/>
    <property type="evidence" value="ECO:0007669"/>
    <property type="project" value="UniProtKB-SubCell"/>
</dbReference>
<sequence>MVILQNLPQTFGFAGFLPKGVLDFLNNFFAPVGNATMNISAMFIAFGVAYQLAGKYKQPKVFAGAVSLSCFLMLTLVGTDKTQGAFFPIQQLGAQGMFVAIITALVSCEIYCRISRANITIKLPDSVPPMIGQSFVAIIPGAAPLFLFNCIRYIFTYTSYKDAIDFVYKVLQQPLMGLGDTLPAVLIAVFFMQLFWWFGIHGTLLVDSIIQPIMDSLALQNYNAYRNGIDAGHLPHIINTTFMGVFVMQVLQLGIALVFAFWLAKSARMKTTMKTVLVPSIFNVSEPMTYGLPVVLNPLIFIPWILAPMASTLISYVAIAIGLVPRPIGATVVWSMPIFISGWLGTGSIAGAILQLVDVVVMTVIFIPFLMVLDKSYLKDEQAQMAKETAE</sequence>
<proteinExistence type="predicted"/>
<dbReference type="InterPro" id="IPR003352">
    <property type="entry name" value="PTS_EIIC"/>
</dbReference>
<keyword evidence="7 8" id="KW-0472">Membrane</keyword>
<feature type="transmembrane region" description="Helical" evidence="9">
    <location>
        <begin position="242"/>
        <end position="264"/>
    </location>
</feature>
<evidence type="ECO:0000256" key="2">
    <source>
        <dbReference type="ARBA" id="ARBA00022448"/>
    </source>
</evidence>
<evidence type="ECO:0000256" key="5">
    <source>
        <dbReference type="ARBA" id="ARBA00022692"/>
    </source>
</evidence>
<dbReference type="PROSITE" id="PS51105">
    <property type="entry name" value="PTS_EIIC_TYPE_3"/>
    <property type="match status" value="1"/>
</dbReference>
<keyword evidence="2 8" id="KW-0813">Transport</keyword>
<keyword evidence="5 9" id="KW-0812">Transmembrane</keyword>
<feature type="transmembrane region" description="Helical" evidence="9">
    <location>
        <begin position="135"/>
        <end position="155"/>
    </location>
</feature>
<dbReference type="EMBL" id="RXIA01000036">
    <property type="protein sequence ID" value="RVU69980.1"/>
    <property type="molecule type" value="Genomic_DNA"/>
</dbReference>
<evidence type="ECO:0000256" key="3">
    <source>
        <dbReference type="ARBA" id="ARBA00022475"/>
    </source>
</evidence>
<evidence type="ECO:0000259" key="10">
    <source>
        <dbReference type="PROSITE" id="PS51105"/>
    </source>
</evidence>